<proteinExistence type="inferred from homology"/>
<dbReference type="GO" id="GO:0006325">
    <property type="term" value="P:chromatin organization"/>
    <property type="evidence" value="ECO:0007669"/>
    <property type="project" value="UniProtKB-KW"/>
</dbReference>
<evidence type="ECO:0000256" key="4">
    <source>
        <dbReference type="ARBA" id="ARBA00022722"/>
    </source>
</evidence>
<dbReference type="FunFam" id="3.30.565.10:FF:000075">
    <property type="entry name" value="MORC family CW-type zinc finger protein 4"/>
    <property type="match status" value="1"/>
</dbReference>
<keyword evidence="11" id="KW-0694">RNA-binding</keyword>
<dbReference type="SUPFAM" id="SSF55874">
    <property type="entry name" value="ATPase domain of HSP90 chaperone/DNA topoisomerase II/histidine kinase"/>
    <property type="match status" value="1"/>
</dbReference>
<keyword evidence="20" id="KW-1185">Reference proteome</keyword>
<evidence type="ECO:0000256" key="6">
    <source>
        <dbReference type="ARBA" id="ARBA00022759"/>
    </source>
</evidence>
<dbReference type="InterPro" id="IPR041006">
    <property type="entry name" value="Morc_S5"/>
</dbReference>
<evidence type="ECO:0000256" key="11">
    <source>
        <dbReference type="ARBA" id="ARBA00022884"/>
    </source>
</evidence>
<feature type="coiled-coil region" evidence="16">
    <location>
        <begin position="690"/>
        <end position="738"/>
    </location>
</feature>
<evidence type="ECO:0000259" key="18">
    <source>
        <dbReference type="Pfam" id="PF17942"/>
    </source>
</evidence>
<keyword evidence="9" id="KW-0067">ATP-binding</keyword>
<feature type="domain" description="Morc S5" evidence="18">
    <location>
        <begin position="417"/>
        <end position="556"/>
    </location>
</feature>
<evidence type="ECO:0000256" key="9">
    <source>
        <dbReference type="ARBA" id="ARBA00022840"/>
    </source>
</evidence>
<keyword evidence="7" id="KW-0227">DNA damage</keyword>
<accession>A0AA38Z6P2</accession>
<reference evidence="19 20" key="1">
    <citation type="journal article" date="2023" name="BMC Biotechnol.">
        <title>Vitis rotundifolia cv Carlos genome sequencing.</title>
        <authorList>
            <person name="Huff M."/>
            <person name="Hulse-Kemp A."/>
            <person name="Scheffler B."/>
            <person name="Youngblood R."/>
            <person name="Simpson S."/>
            <person name="Babiker E."/>
            <person name="Staton M."/>
        </authorList>
    </citation>
    <scope>NUCLEOTIDE SEQUENCE [LARGE SCALE GENOMIC DNA]</scope>
    <source>
        <tissue evidence="19">Leaf</tissue>
    </source>
</reference>
<dbReference type="InterPro" id="IPR045261">
    <property type="entry name" value="MORC_ATPase"/>
</dbReference>
<evidence type="ECO:0000256" key="17">
    <source>
        <dbReference type="SAM" id="MobiDB-lite"/>
    </source>
</evidence>
<evidence type="ECO:0000256" key="7">
    <source>
        <dbReference type="ARBA" id="ARBA00022763"/>
    </source>
</evidence>
<evidence type="ECO:0000256" key="16">
    <source>
        <dbReference type="SAM" id="Coils"/>
    </source>
</evidence>
<dbReference type="GO" id="GO:0005524">
    <property type="term" value="F:ATP binding"/>
    <property type="evidence" value="ECO:0007669"/>
    <property type="project" value="UniProtKB-KW"/>
</dbReference>
<comment type="caution">
    <text evidence="19">The sequence shown here is derived from an EMBL/GenBank/DDBJ whole genome shotgun (WGS) entry which is preliminary data.</text>
</comment>
<comment type="similarity">
    <text evidence="3">Belongs to the MORC ATPase protein family.</text>
</comment>
<keyword evidence="15" id="KW-0539">Nucleus</keyword>
<name>A0AA38Z6P2_VITRO</name>
<keyword evidence="12 16" id="KW-0175">Coiled coil</keyword>
<evidence type="ECO:0000256" key="13">
    <source>
        <dbReference type="ARBA" id="ARBA00023158"/>
    </source>
</evidence>
<gene>
    <name evidence="19" type="ORF">PVL29_019125</name>
</gene>
<comment type="cofactor">
    <cofactor evidence="1">
        <name>Mn(2+)</name>
        <dbReference type="ChEBI" id="CHEBI:29035"/>
    </cofactor>
</comment>
<feature type="region of interest" description="Disordered" evidence="17">
    <location>
        <begin position="74"/>
        <end position="126"/>
    </location>
</feature>
<keyword evidence="4" id="KW-0540">Nuclease</keyword>
<evidence type="ECO:0000256" key="10">
    <source>
        <dbReference type="ARBA" id="ARBA00022853"/>
    </source>
</evidence>
<dbReference type="EMBL" id="JARBHA010000014">
    <property type="protein sequence ID" value="KAJ9683406.1"/>
    <property type="molecule type" value="Genomic_DNA"/>
</dbReference>
<dbReference type="GO" id="GO:0031349">
    <property type="term" value="P:positive regulation of defense response"/>
    <property type="evidence" value="ECO:0007669"/>
    <property type="project" value="UniProtKB-ARBA"/>
</dbReference>
<dbReference type="Pfam" id="PF17942">
    <property type="entry name" value="Morc6_S5"/>
    <property type="match status" value="1"/>
</dbReference>
<dbReference type="InterPro" id="IPR036890">
    <property type="entry name" value="HATPase_C_sf"/>
</dbReference>
<evidence type="ECO:0000313" key="19">
    <source>
        <dbReference type="EMBL" id="KAJ9683406.1"/>
    </source>
</evidence>
<dbReference type="PANTHER" id="PTHR23336:SF44">
    <property type="entry name" value="PROTEIN MICRORCHIDIA 6"/>
    <property type="match status" value="1"/>
</dbReference>
<dbReference type="GO" id="GO:0031047">
    <property type="term" value="P:regulatory ncRNA-mediated gene silencing"/>
    <property type="evidence" value="ECO:0007669"/>
    <property type="project" value="UniProtKB-KW"/>
</dbReference>
<evidence type="ECO:0000256" key="14">
    <source>
        <dbReference type="ARBA" id="ARBA00023204"/>
    </source>
</evidence>
<dbReference type="PANTHER" id="PTHR23336">
    <property type="entry name" value="ZINC FINGER CW-TYPE COILED-COIL DOMAIN PROTEIN 3"/>
    <property type="match status" value="1"/>
</dbReference>
<protein>
    <recommendedName>
        <fullName evidence="18">Morc S5 domain-containing protein</fullName>
    </recommendedName>
</protein>
<keyword evidence="14" id="KW-0234">DNA repair</keyword>
<dbReference type="GO" id="GO:0004519">
    <property type="term" value="F:endonuclease activity"/>
    <property type="evidence" value="ECO:0007669"/>
    <property type="project" value="UniProtKB-KW"/>
</dbReference>
<evidence type="ECO:0000313" key="20">
    <source>
        <dbReference type="Proteomes" id="UP001168098"/>
    </source>
</evidence>
<evidence type="ECO:0000256" key="3">
    <source>
        <dbReference type="ARBA" id="ARBA00007845"/>
    </source>
</evidence>
<comment type="subcellular location">
    <subcellularLocation>
        <location evidence="2">Nucleus</location>
    </subcellularLocation>
</comment>
<keyword evidence="8" id="KW-0378">Hydrolase</keyword>
<dbReference type="GO" id="GO:0003723">
    <property type="term" value="F:RNA binding"/>
    <property type="evidence" value="ECO:0007669"/>
    <property type="project" value="UniProtKB-KW"/>
</dbReference>
<evidence type="ECO:0000256" key="5">
    <source>
        <dbReference type="ARBA" id="ARBA00022741"/>
    </source>
</evidence>
<organism evidence="19 20">
    <name type="scientific">Vitis rotundifolia</name>
    <name type="common">Muscadine grape</name>
    <dbReference type="NCBI Taxonomy" id="103349"/>
    <lineage>
        <taxon>Eukaryota</taxon>
        <taxon>Viridiplantae</taxon>
        <taxon>Streptophyta</taxon>
        <taxon>Embryophyta</taxon>
        <taxon>Tracheophyta</taxon>
        <taxon>Spermatophyta</taxon>
        <taxon>Magnoliopsida</taxon>
        <taxon>eudicotyledons</taxon>
        <taxon>Gunneridae</taxon>
        <taxon>Pentapetalae</taxon>
        <taxon>rosids</taxon>
        <taxon>Vitales</taxon>
        <taxon>Vitaceae</taxon>
        <taxon>Viteae</taxon>
        <taxon>Vitis</taxon>
    </lineage>
</organism>
<evidence type="ECO:0000256" key="1">
    <source>
        <dbReference type="ARBA" id="ARBA00001936"/>
    </source>
</evidence>
<evidence type="ECO:0000256" key="8">
    <source>
        <dbReference type="ARBA" id="ARBA00022801"/>
    </source>
</evidence>
<keyword evidence="13" id="KW-0943">RNA-mediated gene silencing</keyword>
<dbReference type="Pfam" id="PF13589">
    <property type="entry name" value="HATPase_c_3"/>
    <property type="match status" value="1"/>
</dbReference>
<keyword evidence="10" id="KW-0156">Chromatin regulator</keyword>
<sequence>MGVDFFVDLIAFDHKIPPDFVSLRYDFVCFPPCLLGLLILVGPMGTVLFANFFELGGVFVYDVIGESEGKNDKKEQALASAKRIQSSQPKSQHTRRWSDDSKSSVAFHTGQSNSDSGMSDQDSTSMDESSLFSATVVCPAPVCRQFWKAGNYDIGHGAKATSQNVKNHLCVHPMFLHSNATSHKWAFGAIAELLDNAFDEIQNGATFVVIDKIPNPRDGKPALLIQDDGGGMDPEAIRHCMSFGFSAKKSKTSIGQYGNGFKTSTMRLGADVIVFSRHLKERSLTQSIGLLSYTFLRQTGCNKIVVPVVDYEFNALTWKYGPILLHGKKHFSLNLSMLLQWSPYSTEDELLLQFDDIGQHGTKIVIYNLWLNDEGDMELDFDSDVEDIRINRGPKLFQRGKHVNPIYDQHMANLYHYSLRIYSSILYLRIPQCFRIILRGRVVEHHNIANDLKFWEIILYRPHIGGNVEVPVFTTIGFLKDAPHVNIHGFNVYHRNRLILPFWRVVKNTTNSNARGVVGVLEANFIEPTHNKQDFEKTSPFQRLEDRLKQMTMEYWDFHCGLIGYQQVKKTRVPVPSQESLYSRTHGCSEPVLMNHSCDVVDSSKDASSAIGSFQIAGTTPPHVSAKNTGKPIDNYQIGSQQGLHKKQKQHKPPVELEHAKRHKGSGPATTDILCNREEKAVSESQDQETLSLMQENEKLQSQLLEYEKTEQELNQKMQQLERQLEDVRCEYAKLLAESESLNSIKEENG</sequence>
<dbReference type="AlphaFoldDB" id="A0AA38Z6P2"/>
<evidence type="ECO:0000256" key="12">
    <source>
        <dbReference type="ARBA" id="ARBA00023054"/>
    </source>
</evidence>
<keyword evidence="5" id="KW-0547">Nucleotide-binding</keyword>
<dbReference type="Gene3D" id="3.30.565.10">
    <property type="entry name" value="Histidine kinase-like ATPase, C-terminal domain"/>
    <property type="match status" value="1"/>
</dbReference>
<dbReference type="Proteomes" id="UP001168098">
    <property type="component" value="Unassembled WGS sequence"/>
</dbReference>
<dbReference type="GO" id="GO:0016887">
    <property type="term" value="F:ATP hydrolysis activity"/>
    <property type="evidence" value="ECO:0007669"/>
    <property type="project" value="InterPro"/>
</dbReference>
<evidence type="ECO:0000256" key="15">
    <source>
        <dbReference type="ARBA" id="ARBA00023242"/>
    </source>
</evidence>
<dbReference type="GO" id="GO:0006281">
    <property type="term" value="P:DNA repair"/>
    <property type="evidence" value="ECO:0007669"/>
    <property type="project" value="UniProtKB-KW"/>
</dbReference>
<keyword evidence="6" id="KW-0255">Endonuclease</keyword>
<evidence type="ECO:0000256" key="2">
    <source>
        <dbReference type="ARBA" id="ARBA00004123"/>
    </source>
</evidence>
<dbReference type="GO" id="GO:0005634">
    <property type="term" value="C:nucleus"/>
    <property type="evidence" value="ECO:0007669"/>
    <property type="project" value="UniProtKB-SubCell"/>
</dbReference>
<feature type="region of interest" description="Disordered" evidence="17">
    <location>
        <begin position="618"/>
        <end position="671"/>
    </location>
</feature>
<feature type="compositionally biased region" description="Polar residues" evidence="17">
    <location>
        <begin position="103"/>
        <end position="126"/>
    </location>
</feature>